<feature type="transmembrane region" description="Helical" evidence="2">
    <location>
        <begin position="107"/>
        <end position="127"/>
    </location>
</feature>
<keyword evidence="2" id="KW-1133">Transmembrane helix</keyword>
<feature type="transmembrane region" description="Helical" evidence="2">
    <location>
        <begin position="508"/>
        <end position="528"/>
    </location>
</feature>
<keyword evidence="2" id="KW-0812">Transmembrane</keyword>
<reference evidence="3" key="1">
    <citation type="journal article" date="2021" name="PeerJ">
        <title>Extensive microbial diversity within the chicken gut microbiome revealed by metagenomics and culture.</title>
        <authorList>
            <person name="Gilroy R."/>
            <person name="Ravi A."/>
            <person name="Getino M."/>
            <person name="Pursley I."/>
            <person name="Horton D.L."/>
            <person name="Alikhan N.F."/>
            <person name="Baker D."/>
            <person name="Gharbi K."/>
            <person name="Hall N."/>
            <person name="Watson M."/>
            <person name="Adriaenssens E.M."/>
            <person name="Foster-Nyarko E."/>
            <person name="Jarju S."/>
            <person name="Secka A."/>
            <person name="Antonio M."/>
            <person name="Oren A."/>
            <person name="Chaudhuri R.R."/>
            <person name="La Ragione R."/>
            <person name="Hildebrand F."/>
            <person name="Pallen M.J."/>
        </authorList>
    </citation>
    <scope>NUCLEOTIDE SEQUENCE</scope>
    <source>
        <strain evidence="3">CHK179-7159</strain>
    </source>
</reference>
<feature type="region of interest" description="Disordered" evidence="1">
    <location>
        <begin position="274"/>
        <end position="303"/>
    </location>
</feature>
<name>A0A9D2KYT8_9FIRM</name>
<feature type="transmembrane region" description="Helical" evidence="2">
    <location>
        <begin position="139"/>
        <end position="157"/>
    </location>
</feature>
<feature type="compositionally biased region" description="Low complexity" evidence="1">
    <location>
        <begin position="286"/>
        <end position="303"/>
    </location>
</feature>
<evidence type="ECO:0000256" key="1">
    <source>
        <dbReference type="SAM" id="MobiDB-lite"/>
    </source>
</evidence>
<feature type="transmembrane region" description="Helical" evidence="2">
    <location>
        <begin position="483"/>
        <end position="502"/>
    </location>
</feature>
<feature type="transmembrane region" description="Helical" evidence="2">
    <location>
        <begin position="425"/>
        <end position="443"/>
    </location>
</feature>
<accession>A0A9D2KYT8</accession>
<comment type="caution">
    <text evidence="3">The sequence shown here is derived from an EMBL/GenBank/DDBJ whole genome shotgun (WGS) entry which is preliminary data.</text>
</comment>
<dbReference type="AlphaFoldDB" id="A0A9D2KYT8"/>
<evidence type="ECO:0000313" key="3">
    <source>
        <dbReference type="EMBL" id="HJA92877.1"/>
    </source>
</evidence>
<feature type="transmembrane region" description="Helical" evidence="2">
    <location>
        <begin position="16"/>
        <end position="34"/>
    </location>
</feature>
<organism evidence="3 4">
    <name type="scientific">Candidatus Eisenbergiella merdipullorum</name>
    <dbReference type="NCBI Taxonomy" id="2838553"/>
    <lineage>
        <taxon>Bacteria</taxon>
        <taxon>Bacillati</taxon>
        <taxon>Bacillota</taxon>
        <taxon>Clostridia</taxon>
        <taxon>Lachnospirales</taxon>
        <taxon>Lachnospiraceae</taxon>
        <taxon>Eisenbergiella</taxon>
    </lineage>
</organism>
<sequence length="554" mass="62536">MAQKLRKMVGVLDRKSVYYLSMAAVFVIEFLCLGEKGYLIREDSPAYLTFTGRVGIMPLYPLFLYVNRRLLGEGIYLNAVFVEQTILAGLCILAFTEFIRRRFRLSYIASCPVYLFAMFMPFTVNYPESISNHDILTEGLAFPLFYFYMICFLKSIFDKRYRDIVLLVLVSVLVALTRTQLQLIVALNAAAFFYVAWMKGRHFHWTKQIGRGILCVFAAILIMIGGEVLILGANSVGQRLVAVASRHDVASEGTSVMESSPGELPTAEALPEETPAIENSSQEIPAPSEGSAGDEAAADAPAADSAAAGTAASTLSNVTAQYGHLLVDKAFYEIEADDYLLFGEEDLQKLCRAVYEVADSEKNRYVYARKGLWMWEDIMNGIGNGGRIAEKAWVSYLEENPHTSLTQDSINQIAVRLAIAHLGRILYHTLCMMPHGFLCTVFFRKDSIYLFCYLVTLFIYLSALALVIWGYRKKEIPTRYPEFLLGCIVVNALFVAIITIMFFAMQRYLVYCFGIFYVAYYLMAVKFIQHLFYGKRRVTAYEITGKREKTLLSD</sequence>
<feature type="transmembrane region" description="Helical" evidence="2">
    <location>
        <begin position="449"/>
        <end position="471"/>
    </location>
</feature>
<evidence type="ECO:0000256" key="2">
    <source>
        <dbReference type="SAM" id="Phobius"/>
    </source>
</evidence>
<feature type="transmembrane region" description="Helical" evidence="2">
    <location>
        <begin position="209"/>
        <end position="231"/>
    </location>
</feature>
<protein>
    <submittedName>
        <fullName evidence="3">Uncharacterized protein</fullName>
    </submittedName>
</protein>
<gene>
    <name evidence="3" type="ORF">H9717_07135</name>
</gene>
<feature type="transmembrane region" description="Helical" evidence="2">
    <location>
        <begin position="75"/>
        <end position="95"/>
    </location>
</feature>
<feature type="transmembrane region" description="Helical" evidence="2">
    <location>
        <begin position="164"/>
        <end position="197"/>
    </location>
</feature>
<dbReference type="Proteomes" id="UP000886858">
    <property type="component" value="Unassembled WGS sequence"/>
</dbReference>
<proteinExistence type="predicted"/>
<keyword evidence="2" id="KW-0472">Membrane</keyword>
<dbReference type="EMBL" id="DWYY01000074">
    <property type="protein sequence ID" value="HJA92877.1"/>
    <property type="molecule type" value="Genomic_DNA"/>
</dbReference>
<evidence type="ECO:0000313" key="4">
    <source>
        <dbReference type="Proteomes" id="UP000886858"/>
    </source>
</evidence>
<reference evidence="3" key="2">
    <citation type="submission" date="2021-04" db="EMBL/GenBank/DDBJ databases">
        <authorList>
            <person name="Gilroy R."/>
        </authorList>
    </citation>
    <scope>NUCLEOTIDE SEQUENCE</scope>
    <source>
        <strain evidence="3">CHK179-7159</strain>
    </source>
</reference>